<dbReference type="Proteomes" id="UP001589748">
    <property type="component" value="Unassembled WGS sequence"/>
</dbReference>
<accession>A0ABV5LP34</accession>
<evidence type="ECO:0000259" key="7">
    <source>
        <dbReference type="Pfam" id="PF10502"/>
    </source>
</evidence>
<gene>
    <name evidence="8" type="primary">lepB</name>
    <name evidence="8" type="ORF">ACFFVI_02650</name>
</gene>
<keyword evidence="6" id="KW-0645">Protease</keyword>
<organism evidence="8 9">
    <name type="scientific">Kineococcus gynurae</name>
    <dbReference type="NCBI Taxonomy" id="452979"/>
    <lineage>
        <taxon>Bacteria</taxon>
        <taxon>Bacillati</taxon>
        <taxon>Actinomycetota</taxon>
        <taxon>Actinomycetes</taxon>
        <taxon>Kineosporiales</taxon>
        <taxon>Kineosporiaceae</taxon>
        <taxon>Kineococcus</taxon>
    </lineage>
</organism>
<evidence type="ECO:0000256" key="6">
    <source>
        <dbReference type="RuleBase" id="RU362042"/>
    </source>
</evidence>
<feature type="transmembrane region" description="Helical" evidence="6">
    <location>
        <begin position="29"/>
        <end position="48"/>
    </location>
</feature>
<dbReference type="RefSeq" id="WP_380139796.1">
    <property type="nucleotide sequence ID" value="NZ_JBHLUI010000012.1"/>
</dbReference>
<dbReference type="PANTHER" id="PTHR43390">
    <property type="entry name" value="SIGNAL PEPTIDASE I"/>
    <property type="match status" value="1"/>
</dbReference>
<proteinExistence type="inferred from homology"/>
<dbReference type="EMBL" id="JBHMDM010000001">
    <property type="protein sequence ID" value="MFB9375859.1"/>
    <property type="molecule type" value="Genomic_DNA"/>
</dbReference>
<reference evidence="8 9" key="1">
    <citation type="submission" date="2024-09" db="EMBL/GenBank/DDBJ databases">
        <authorList>
            <person name="Sun Q."/>
            <person name="Mori K."/>
        </authorList>
    </citation>
    <scope>NUCLEOTIDE SEQUENCE [LARGE SCALE GENOMIC DNA]</scope>
    <source>
        <strain evidence="8 9">TISTR 1856</strain>
    </source>
</reference>
<dbReference type="PRINTS" id="PR00727">
    <property type="entry name" value="LEADERPTASE"/>
</dbReference>
<dbReference type="InterPro" id="IPR019758">
    <property type="entry name" value="Pept_S26A_signal_pept_1_CS"/>
</dbReference>
<evidence type="ECO:0000313" key="9">
    <source>
        <dbReference type="Proteomes" id="UP001589748"/>
    </source>
</evidence>
<keyword evidence="6" id="KW-1133">Transmembrane helix</keyword>
<evidence type="ECO:0000256" key="1">
    <source>
        <dbReference type="ARBA" id="ARBA00000677"/>
    </source>
</evidence>
<dbReference type="NCBIfam" id="TIGR02227">
    <property type="entry name" value="sigpep_I_bact"/>
    <property type="match status" value="1"/>
</dbReference>
<name>A0ABV5LP34_9ACTN</name>
<dbReference type="SUPFAM" id="SSF51306">
    <property type="entry name" value="LexA/Signal peptidase"/>
    <property type="match status" value="1"/>
</dbReference>
<feature type="domain" description="Peptidase S26" evidence="7">
    <location>
        <begin position="27"/>
        <end position="221"/>
    </location>
</feature>
<evidence type="ECO:0000313" key="8">
    <source>
        <dbReference type="EMBL" id="MFB9375859.1"/>
    </source>
</evidence>
<dbReference type="GO" id="GO:0009003">
    <property type="term" value="F:signal peptidase activity"/>
    <property type="evidence" value="ECO:0007669"/>
    <property type="project" value="UniProtKB-EC"/>
</dbReference>
<dbReference type="Gene3D" id="2.10.109.10">
    <property type="entry name" value="Umud Fragment, subunit A"/>
    <property type="match status" value="1"/>
</dbReference>
<sequence length="231" mass="24925">MRERAGAAATEPPAGRSVGRRVVRGVREVVLTVAIALTVSLLVKTFLFQPFFIPSESMEDTLVRGDRVVVGKFTPGLVDLRHGDVVVFEDPGNWLSGLAPEEFAPPRSAVSEALAFVGLAPSADEGHLVKRVVGLPGDRIACPDAEGPVQRNGVELDESAYLKPGVEPCGMVFDVTVPAGQLWVMGDNRARSRDSRYHQADDTGPFVPLDRVTGRAYVVVWPLSDLAWLGR</sequence>
<dbReference type="Pfam" id="PF10502">
    <property type="entry name" value="Peptidase_S26"/>
    <property type="match status" value="1"/>
</dbReference>
<keyword evidence="6" id="KW-0812">Transmembrane</keyword>
<keyword evidence="6" id="KW-0472">Membrane</keyword>
<comment type="similarity">
    <text evidence="3 6">Belongs to the peptidase S26 family.</text>
</comment>
<comment type="catalytic activity">
    <reaction evidence="1 6">
        <text>Cleavage of hydrophobic, N-terminal signal or leader sequences from secreted and periplasmic proteins.</text>
        <dbReference type="EC" id="3.4.21.89"/>
    </reaction>
</comment>
<evidence type="ECO:0000256" key="3">
    <source>
        <dbReference type="ARBA" id="ARBA00009370"/>
    </source>
</evidence>
<evidence type="ECO:0000256" key="5">
    <source>
        <dbReference type="ARBA" id="ARBA00022801"/>
    </source>
</evidence>
<dbReference type="InterPro" id="IPR019533">
    <property type="entry name" value="Peptidase_S26"/>
</dbReference>
<dbReference type="EC" id="3.4.21.89" evidence="4 6"/>
<keyword evidence="5 6" id="KW-0378">Hydrolase</keyword>
<dbReference type="InterPro" id="IPR000223">
    <property type="entry name" value="Pept_S26A_signal_pept_1"/>
</dbReference>
<keyword evidence="9" id="KW-1185">Reference proteome</keyword>
<evidence type="ECO:0000256" key="2">
    <source>
        <dbReference type="ARBA" id="ARBA00004401"/>
    </source>
</evidence>
<dbReference type="PANTHER" id="PTHR43390:SF1">
    <property type="entry name" value="CHLOROPLAST PROCESSING PEPTIDASE"/>
    <property type="match status" value="1"/>
</dbReference>
<dbReference type="InterPro" id="IPR036286">
    <property type="entry name" value="LexA/Signal_pep-like_sf"/>
</dbReference>
<protein>
    <recommendedName>
        <fullName evidence="4 6">Signal peptidase I</fullName>
        <ecNumber evidence="4 6">3.4.21.89</ecNumber>
    </recommendedName>
</protein>
<dbReference type="CDD" id="cd06530">
    <property type="entry name" value="S26_SPase_I"/>
    <property type="match status" value="1"/>
</dbReference>
<dbReference type="PROSITE" id="PS00761">
    <property type="entry name" value="SPASE_I_3"/>
    <property type="match status" value="1"/>
</dbReference>
<evidence type="ECO:0000256" key="4">
    <source>
        <dbReference type="ARBA" id="ARBA00013208"/>
    </source>
</evidence>
<comment type="caution">
    <text evidence="8">The sequence shown here is derived from an EMBL/GenBank/DDBJ whole genome shotgun (WGS) entry which is preliminary data.</text>
</comment>
<comment type="subcellular location">
    <subcellularLocation>
        <location evidence="2">Cell membrane</location>
        <topology evidence="2">Single-pass type II membrane protein</topology>
    </subcellularLocation>
    <subcellularLocation>
        <location evidence="6">Membrane</location>
        <topology evidence="6">Single-pass type II membrane protein</topology>
    </subcellularLocation>
</comment>